<dbReference type="Proteomes" id="UP000747542">
    <property type="component" value="Unassembled WGS sequence"/>
</dbReference>
<evidence type="ECO:0000256" key="4">
    <source>
        <dbReference type="ARBA" id="ARBA00022777"/>
    </source>
</evidence>
<dbReference type="Gene3D" id="3.40.1190.20">
    <property type="match status" value="1"/>
</dbReference>
<organism evidence="8 9">
    <name type="scientific">Homarus americanus</name>
    <name type="common">American lobster</name>
    <dbReference type="NCBI Taxonomy" id="6706"/>
    <lineage>
        <taxon>Eukaryota</taxon>
        <taxon>Metazoa</taxon>
        <taxon>Ecdysozoa</taxon>
        <taxon>Arthropoda</taxon>
        <taxon>Crustacea</taxon>
        <taxon>Multicrustacea</taxon>
        <taxon>Malacostraca</taxon>
        <taxon>Eumalacostraca</taxon>
        <taxon>Eucarida</taxon>
        <taxon>Decapoda</taxon>
        <taxon>Pleocyemata</taxon>
        <taxon>Astacidea</taxon>
        <taxon>Nephropoidea</taxon>
        <taxon>Nephropidae</taxon>
        <taxon>Homarus</taxon>
    </lineage>
</organism>
<evidence type="ECO:0000256" key="7">
    <source>
        <dbReference type="SAM" id="Phobius"/>
    </source>
</evidence>
<keyword evidence="1" id="KW-0963">Cytoplasm</keyword>
<dbReference type="PANTHER" id="PTHR21208:SF1">
    <property type="entry name" value="ADP-DEPENDENT GLUCOKINASE"/>
    <property type="match status" value="1"/>
</dbReference>
<dbReference type="PROSITE" id="PS51255">
    <property type="entry name" value="ADPK"/>
    <property type="match status" value="1"/>
</dbReference>
<evidence type="ECO:0000313" key="9">
    <source>
        <dbReference type="Proteomes" id="UP000747542"/>
    </source>
</evidence>
<evidence type="ECO:0000256" key="6">
    <source>
        <dbReference type="ARBA" id="ARBA00023152"/>
    </source>
</evidence>
<keyword evidence="9" id="KW-1185">Reference proteome</keyword>
<dbReference type="GO" id="GO:0006096">
    <property type="term" value="P:glycolytic process"/>
    <property type="evidence" value="ECO:0007669"/>
    <property type="project" value="UniProtKB-KW"/>
</dbReference>
<dbReference type="PANTHER" id="PTHR21208">
    <property type="entry name" value="ADP-DEPENDENT GLUCOKINASE"/>
    <property type="match status" value="1"/>
</dbReference>
<keyword evidence="7" id="KW-0472">Membrane</keyword>
<dbReference type="InterPro" id="IPR007666">
    <property type="entry name" value="ADP_PFK/GK"/>
</dbReference>
<feature type="non-terminal residue" evidence="8">
    <location>
        <position position="1"/>
    </location>
</feature>
<sequence length="484" mass="53188">CLHVTVAAMETSKIFTTLLSLVVLFAAIWFSRDDGYSVLPNKLQQVLHAMLEVEQQYHVGEVQIAVGYGACKDIFVQGSLLMGAMTPPQRTAHFSRIDSIEQLKEMYALFYTAGSAAERYVGNETLFSETLAAAEAVPGSYSTLGGNAPVMASRFASEGAKVLLAAKRTPYIMQKINSNIIVGGVETEGADDIHLILEYKAGESWGTYQAPRANRFIMHSDDSNPTLSTVEYFGEQLTAFKPHLFVVGGLQMMDNFPFAPGVREERLIAVRDQIVSLPVTTRVHFEMASFTDTDLLTGLIQHVIPYADSLGMNEQELPNLYSMVKYGNVSLVSDFNPRVAVVLDQMREVFQLLRETEEKGGKRHLTRLHLHTLAYQAIMVLKDSPWKNTLAASIKAALTANRHVCGNTEISIDNARMLMDDGFTLSEAEGAGRVLFDNHRPVSCWTEDDGKVEVCIAPVLICTQVRQTAGGGDNISAAGLILQI</sequence>
<proteinExistence type="predicted"/>
<dbReference type="GO" id="GO:0043843">
    <property type="term" value="F:ADP-specific glucokinase activity"/>
    <property type="evidence" value="ECO:0007669"/>
    <property type="project" value="TreeGrafter"/>
</dbReference>
<reference evidence="8" key="1">
    <citation type="journal article" date="2021" name="Sci. Adv.">
        <title>The American lobster genome reveals insights on longevity, neural, and immune adaptations.</title>
        <authorList>
            <person name="Polinski J.M."/>
            <person name="Zimin A.V."/>
            <person name="Clark K.F."/>
            <person name="Kohn A.B."/>
            <person name="Sadowski N."/>
            <person name="Timp W."/>
            <person name="Ptitsyn A."/>
            <person name="Khanna P."/>
            <person name="Romanova D.Y."/>
            <person name="Williams P."/>
            <person name="Greenwood S.J."/>
            <person name="Moroz L.L."/>
            <person name="Walt D.R."/>
            <person name="Bodnar A.G."/>
        </authorList>
    </citation>
    <scope>NUCLEOTIDE SEQUENCE</scope>
    <source>
        <strain evidence="8">GMGI-L3</strain>
    </source>
</reference>
<evidence type="ECO:0000256" key="2">
    <source>
        <dbReference type="ARBA" id="ARBA00022679"/>
    </source>
</evidence>
<comment type="caution">
    <text evidence="8">The sequence shown here is derived from an EMBL/GenBank/DDBJ whole genome shotgun (WGS) entry which is preliminary data.</text>
</comment>
<keyword evidence="4" id="KW-0418">Kinase</keyword>
<keyword evidence="2" id="KW-0808">Transferase</keyword>
<dbReference type="InterPro" id="IPR029056">
    <property type="entry name" value="Ribokinase-like"/>
</dbReference>
<evidence type="ECO:0000313" key="8">
    <source>
        <dbReference type="EMBL" id="KAG7170489.1"/>
    </source>
</evidence>
<keyword evidence="5" id="KW-0460">Magnesium</keyword>
<dbReference type="EMBL" id="JAHLQT010014098">
    <property type="protein sequence ID" value="KAG7170489.1"/>
    <property type="molecule type" value="Genomic_DNA"/>
</dbReference>
<feature type="transmembrane region" description="Helical" evidence="7">
    <location>
        <begin position="12"/>
        <end position="30"/>
    </location>
</feature>
<name>A0A8J5KDK6_HOMAM</name>
<keyword evidence="3" id="KW-0479">Metal-binding</keyword>
<dbReference type="SUPFAM" id="SSF53613">
    <property type="entry name" value="Ribokinase-like"/>
    <property type="match status" value="1"/>
</dbReference>
<keyword evidence="7" id="KW-0812">Transmembrane</keyword>
<evidence type="ECO:0000256" key="5">
    <source>
        <dbReference type="ARBA" id="ARBA00022842"/>
    </source>
</evidence>
<dbReference type="GO" id="GO:0006006">
    <property type="term" value="P:glucose metabolic process"/>
    <property type="evidence" value="ECO:0007669"/>
    <property type="project" value="TreeGrafter"/>
</dbReference>
<dbReference type="AlphaFoldDB" id="A0A8J5KDK6"/>
<dbReference type="Pfam" id="PF04587">
    <property type="entry name" value="ADP_PFK_GK"/>
    <property type="match status" value="1"/>
</dbReference>
<protein>
    <submittedName>
        <fullName evidence="8">ADP-dependent glucokinase-like</fullName>
    </submittedName>
</protein>
<evidence type="ECO:0000256" key="1">
    <source>
        <dbReference type="ARBA" id="ARBA00022490"/>
    </source>
</evidence>
<evidence type="ECO:0000256" key="3">
    <source>
        <dbReference type="ARBA" id="ARBA00022723"/>
    </source>
</evidence>
<dbReference type="GO" id="GO:0046872">
    <property type="term" value="F:metal ion binding"/>
    <property type="evidence" value="ECO:0007669"/>
    <property type="project" value="UniProtKB-KW"/>
</dbReference>
<keyword evidence="7" id="KW-1133">Transmembrane helix</keyword>
<dbReference type="GO" id="GO:0005783">
    <property type="term" value="C:endoplasmic reticulum"/>
    <property type="evidence" value="ECO:0007669"/>
    <property type="project" value="TreeGrafter"/>
</dbReference>
<keyword evidence="6" id="KW-0324">Glycolysis</keyword>
<gene>
    <name evidence="8" type="primary">Adpgk-L</name>
    <name evidence="8" type="ORF">Hamer_G018980</name>
</gene>
<accession>A0A8J5KDK6</accession>